<dbReference type="InterPro" id="IPR037185">
    <property type="entry name" value="EmrE-like"/>
</dbReference>
<dbReference type="PANTHER" id="PTHR32322:SF2">
    <property type="entry name" value="EAMA DOMAIN-CONTAINING PROTEIN"/>
    <property type="match status" value="1"/>
</dbReference>
<evidence type="ECO:0000256" key="1">
    <source>
        <dbReference type="ARBA" id="ARBA00004141"/>
    </source>
</evidence>
<keyword evidence="5 6" id="KW-0472">Membrane</keyword>
<feature type="domain" description="EamA" evidence="7">
    <location>
        <begin position="160"/>
        <end position="293"/>
    </location>
</feature>
<feature type="domain" description="EamA" evidence="7">
    <location>
        <begin position="17"/>
        <end position="149"/>
    </location>
</feature>
<evidence type="ECO:0000256" key="3">
    <source>
        <dbReference type="ARBA" id="ARBA00022692"/>
    </source>
</evidence>
<feature type="transmembrane region" description="Helical" evidence="6">
    <location>
        <begin position="104"/>
        <end position="126"/>
    </location>
</feature>
<protein>
    <submittedName>
        <fullName evidence="8">EamA family transporter</fullName>
    </submittedName>
</protein>
<dbReference type="PANTHER" id="PTHR32322">
    <property type="entry name" value="INNER MEMBRANE TRANSPORTER"/>
    <property type="match status" value="1"/>
</dbReference>
<evidence type="ECO:0000313" key="9">
    <source>
        <dbReference type="Proteomes" id="UP001500124"/>
    </source>
</evidence>
<evidence type="ECO:0000259" key="7">
    <source>
        <dbReference type="Pfam" id="PF00892"/>
    </source>
</evidence>
<feature type="transmembrane region" description="Helical" evidence="6">
    <location>
        <begin position="276"/>
        <end position="296"/>
    </location>
</feature>
<dbReference type="Proteomes" id="UP001500124">
    <property type="component" value="Unassembled WGS sequence"/>
</dbReference>
<keyword evidence="9" id="KW-1185">Reference proteome</keyword>
<dbReference type="EMBL" id="BAABKC010000112">
    <property type="protein sequence ID" value="GAA5075065.1"/>
    <property type="molecule type" value="Genomic_DNA"/>
</dbReference>
<feature type="transmembrane region" description="Helical" evidence="6">
    <location>
        <begin position="190"/>
        <end position="209"/>
    </location>
</feature>
<dbReference type="Pfam" id="PF00892">
    <property type="entry name" value="EamA"/>
    <property type="match status" value="2"/>
</dbReference>
<dbReference type="SUPFAM" id="SSF103481">
    <property type="entry name" value="Multidrug resistance efflux transporter EmrE"/>
    <property type="match status" value="2"/>
</dbReference>
<evidence type="ECO:0000256" key="4">
    <source>
        <dbReference type="ARBA" id="ARBA00022989"/>
    </source>
</evidence>
<feature type="transmembrane region" description="Helical" evidence="6">
    <location>
        <begin position="158"/>
        <end position="178"/>
    </location>
</feature>
<keyword evidence="4 6" id="KW-1133">Transmembrane helix</keyword>
<proteinExistence type="inferred from homology"/>
<evidence type="ECO:0000256" key="5">
    <source>
        <dbReference type="ARBA" id="ARBA00023136"/>
    </source>
</evidence>
<evidence type="ECO:0000256" key="2">
    <source>
        <dbReference type="ARBA" id="ARBA00007362"/>
    </source>
</evidence>
<name>A0ABP9LFM5_9ACTN</name>
<feature type="transmembrane region" description="Helical" evidence="6">
    <location>
        <begin position="221"/>
        <end position="239"/>
    </location>
</feature>
<comment type="subcellular location">
    <subcellularLocation>
        <location evidence="1">Membrane</location>
        <topology evidence="1">Multi-pass membrane protein</topology>
    </subcellularLocation>
</comment>
<dbReference type="InterPro" id="IPR000620">
    <property type="entry name" value="EamA_dom"/>
</dbReference>
<feature type="transmembrane region" description="Helical" evidence="6">
    <location>
        <begin position="133"/>
        <end position="152"/>
    </location>
</feature>
<keyword evidence="3 6" id="KW-0812">Transmembrane</keyword>
<feature type="transmembrane region" description="Helical" evidence="6">
    <location>
        <begin position="251"/>
        <end position="270"/>
    </location>
</feature>
<reference evidence="9" key="1">
    <citation type="journal article" date="2019" name="Int. J. Syst. Evol. Microbiol.">
        <title>The Global Catalogue of Microorganisms (GCM) 10K type strain sequencing project: providing services to taxonomists for standard genome sequencing and annotation.</title>
        <authorList>
            <consortium name="The Broad Institute Genomics Platform"/>
            <consortium name="The Broad Institute Genome Sequencing Center for Infectious Disease"/>
            <person name="Wu L."/>
            <person name="Ma J."/>
        </authorList>
    </citation>
    <scope>NUCLEOTIDE SEQUENCE [LARGE SCALE GENOMIC DNA]</scope>
    <source>
        <strain evidence="9">JCM 18410</strain>
    </source>
</reference>
<dbReference type="RefSeq" id="WP_345671495.1">
    <property type="nucleotide sequence ID" value="NZ_BAABKC010000112.1"/>
</dbReference>
<sequence length="307" mass="30809">MTSTAGKTDRFVRGGGVAPVLTAAFLWGTVGPAQVLAASSASPVSIGGFRMLLGGFVLGLFTARRAGLRTLVRRRTRGWTAVSILVTAAFQVCFLEAVDRCGAALATAVAFGTVPVVSGVCGRVLAGERLSRVWACGTACAVGGIALLLVPADGRPADSAGVLLAVVAGASFGVYIAATKQLGRCGGDTAAAAPTSVFVAGLLVLPWALAHAEGLGEPRALVLIGWLALATTALGYLLFTWGVTRISGATAGTLSLAEPLVATLLGVLLLGERLGAPAVTGAVLLLGGLVLVSVPARWARAGEPSRE</sequence>
<gene>
    <name evidence="8" type="ORF">GCM10023336_63770</name>
</gene>
<organism evidence="8 9">
    <name type="scientific">Streptomyces similanensis</name>
    <dbReference type="NCBI Taxonomy" id="1274988"/>
    <lineage>
        <taxon>Bacteria</taxon>
        <taxon>Bacillati</taxon>
        <taxon>Actinomycetota</taxon>
        <taxon>Actinomycetes</taxon>
        <taxon>Kitasatosporales</taxon>
        <taxon>Streptomycetaceae</taxon>
        <taxon>Streptomyces</taxon>
    </lineage>
</organism>
<comment type="similarity">
    <text evidence="2">Belongs to the EamA transporter family.</text>
</comment>
<comment type="caution">
    <text evidence="8">The sequence shown here is derived from an EMBL/GenBank/DDBJ whole genome shotgun (WGS) entry which is preliminary data.</text>
</comment>
<evidence type="ECO:0000313" key="8">
    <source>
        <dbReference type="EMBL" id="GAA5075065.1"/>
    </source>
</evidence>
<feature type="transmembrane region" description="Helical" evidence="6">
    <location>
        <begin position="47"/>
        <end position="66"/>
    </location>
</feature>
<feature type="transmembrane region" description="Helical" evidence="6">
    <location>
        <begin position="78"/>
        <end position="98"/>
    </location>
</feature>
<evidence type="ECO:0000256" key="6">
    <source>
        <dbReference type="SAM" id="Phobius"/>
    </source>
</evidence>
<accession>A0ABP9LFM5</accession>
<dbReference type="InterPro" id="IPR050638">
    <property type="entry name" value="AA-Vitamin_Transporters"/>
</dbReference>